<dbReference type="Proteomes" id="UP000318081">
    <property type="component" value="Chromosome"/>
</dbReference>
<feature type="domain" description="Methyltransferase" evidence="1">
    <location>
        <begin position="49"/>
        <end position="140"/>
    </location>
</feature>
<accession>A0ABX5XUS1</accession>
<name>A0ABX5XUS1_9BACT</name>
<dbReference type="Gene3D" id="3.40.50.150">
    <property type="entry name" value="Vaccinia Virus protein VP39"/>
    <property type="match status" value="1"/>
</dbReference>
<sequence length="207" mass="23546">MPSPSEHWNKIFSTKTDPELGWYEGDVTQTLKFLAQIPLGESRQVFLPGAGTSKLVDELLSRGHKLVLNDVSEEALSRLRRRVGTGEKLTFLRHDISKTLPEGISQVDLWIDRAVLHFLLDEEDIQTYFSNLKSTIRLGGYALLAEFSLAGAPKCAGLELHRYCVDEMSRRMGPEFVLVEHEDYTYINPAGDSRPYLYALFKRQVNE</sequence>
<evidence type="ECO:0000313" key="2">
    <source>
        <dbReference type="EMBL" id="QDV85773.1"/>
    </source>
</evidence>
<reference evidence="2 3" key="1">
    <citation type="submission" date="2019-02" db="EMBL/GenBank/DDBJ databases">
        <title>Deep-cultivation of Planctomycetes and their phenomic and genomic characterization uncovers novel biology.</title>
        <authorList>
            <person name="Wiegand S."/>
            <person name="Jogler M."/>
            <person name="Boedeker C."/>
            <person name="Pinto D."/>
            <person name="Vollmers J."/>
            <person name="Rivas-Marin E."/>
            <person name="Kohn T."/>
            <person name="Peeters S.H."/>
            <person name="Heuer A."/>
            <person name="Rast P."/>
            <person name="Oberbeckmann S."/>
            <person name="Bunk B."/>
            <person name="Jeske O."/>
            <person name="Meyerdierks A."/>
            <person name="Storesund J.E."/>
            <person name="Kallscheuer N."/>
            <person name="Luecker S."/>
            <person name="Lage O.M."/>
            <person name="Pohl T."/>
            <person name="Merkel B.J."/>
            <person name="Hornburger P."/>
            <person name="Mueller R.-W."/>
            <person name="Bruemmer F."/>
            <person name="Labrenz M."/>
            <person name="Spormann A.M."/>
            <person name="Op den Camp H."/>
            <person name="Overmann J."/>
            <person name="Amann R."/>
            <person name="Jetten M.S.M."/>
            <person name="Mascher T."/>
            <person name="Medema M.H."/>
            <person name="Devos D.P."/>
            <person name="Kaster A.-K."/>
            <person name="Ovreas L."/>
            <person name="Rohde M."/>
            <person name="Galperin M.Y."/>
            <person name="Jogler C."/>
        </authorList>
    </citation>
    <scope>NUCLEOTIDE SEQUENCE [LARGE SCALE GENOMIC DNA]</scope>
    <source>
        <strain evidence="2 3">TBK1r</strain>
    </source>
</reference>
<dbReference type="InterPro" id="IPR041698">
    <property type="entry name" value="Methyltransf_25"/>
</dbReference>
<gene>
    <name evidence="2" type="ORF">TBK1r_47890</name>
</gene>
<dbReference type="EMBL" id="CP036432">
    <property type="protein sequence ID" value="QDV85773.1"/>
    <property type="molecule type" value="Genomic_DNA"/>
</dbReference>
<keyword evidence="2" id="KW-0489">Methyltransferase</keyword>
<dbReference type="GO" id="GO:0008168">
    <property type="term" value="F:methyltransferase activity"/>
    <property type="evidence" value="ECO:0007669"/>
    <property type="project" value="UniProtKB-KW"/>
</dbReference>
<proteinExistence type="predicted"/>
<protein>
    <submittedName>
        <fullName evidence="2">S-adenosyl-L-methionine-dependent methyltransferase</fullName>
    </submittedName>
</protein>
<evidence type="ECO:0000313" key="3">
    <source>
        <dbReference type="Proteomes" id="UP000318081"/>
    </source>
</evidence>
<dbReference type="InterPro" id="IPR029063">
    <property type="entry name" value="SAM-dependent_MTases_sf"/>
</dbReference>
<dbReference type="SUPFAM" id="SSF53335">
    <property type="entry name" value="S-adenosyl-L-methionine-dependent methyltransferases"/>
    <property type="match status" value="1"/>
</dbReference>
<keyword evidence="2" id="KW-0808">Transferase</keyword>
<keyword evidence="3" id="KW-1185">Reference proteome</keyword>
<dbReference type="CDD" id="cd02440">
    <property type="entry name" value="AdoMet_MTases"/>
    <property type="match status" value="1"/>
</dbReference>
<dbReference type="GO" id="GO:0032259">
    <property type="term" value="P:methylation"/>
    <property type="evidence" value="ECO:0007669"/>
    <property type="project" value="UniProtKB-KW"/>
</dbReference>
<organism evidence="2 3">
    <name type="scientific">Stieleria magnilauensis</name>
    <dbReference type="NCBI Taxonomy" id="2527963"/>
    <lineage>
        <taxon>Bacteria</taxon>
        <taxon>Pseudomonadati</taxon>
        <taxon>Planctomycetota</taxon>
        <taxon>Planctomycetia</taxon>
        <taxon>Pirellulales</taxon>
        <taxon>Pirellulaceae</taxon>
        <taxon>Stieleria</taxon>
    </lineage>
</organism>
<dbReference type="Pfam" id="PF13649">
    <property type="entry name" value="Methyltransf_25"/>
    <property type="match status" value="1"/>
</dbReference>
<evidence type="ECO:0000259" key="1">
    <source>
        <dbReference type="Pfam" id="PF13649"/>
    </source>
</evidence>